<name>A0AAW1LPE0_POPJA</name>
<evidence type="ECO:0000256" key="1">
    <source>
        <dbReference type="SAM" id="MobiDB-lite"/>
    </source>
</evidence>
<evidence type="ECO:0000256" key="2">
    <source>
        <dbReference type="SAM" id="Phobius"/>
    </source>
</evidence>
<reference evidence="3 4" key="1">
    <citation type="journal article" date="2024" name="BMC Genomics">
        <title>De novo assembly and annotation of Popillia japonica's genome with initial clues to its potential as an invasive pest.</title>
        <authorList>
            <person name="Cucini C."/>
            <person name="Boschi S."/>
            <person name="Funari R."/>
            <person name="Cardaioli E."/>
            <person name="Iannotti N."/>
            <person name="Marturano G."/>
            <person name="Paoli F."/>
            <person name="Bruttini M."/>
            <person name="Carapelli A."/>
            <person name="Frati F."/>
            <person name="Nardi F."/>
        </authorList>
    </citation>
    <scope>NUCLEOTIDE SEQUENCE [LARGE SCALE GENOMIC DNA]</scope>
    <source>
        <strain evidence="3">DMR45628</strain>
    </source>
</reference>
<keyword evidence="4" id="KW-1185">Reference proteome</keyword>
<keyword evidence="2" id="KW-1133">Transmembrane helix</keyword>
<feature type="compositionally biased region" description="Basic and acidic residues" evidence="1">
    <location>
        <begin position="401"/>
        <end position="416"/>
    </location>
</feature>
<dbReference type="Proteomes" id="UP001458880">
    <property type="component" value="Unassembled WGS sequence"/>
</dbReference>
<feature type="region of interest" description="Disordered" evidence="1">
    <location>
        <begin position="245"/>
        <end position="278"/>
    </location>
</feature>
<sequence>MFLIYKIIIVGVFLLSVLFYSFNVPYTFLYVVIVVIVHNKEDLRYLLGNKVWEIYLKVRNQKSQVQLLSDREACNSGIVRHSTPIMQNSHMKSTKPTYSPINNDSKTGLFNGLTSTPLSSSKLNLNNSLFLRNKLTPLRSPPLYNLSEVSNVNNKSPKPVQNASGPLLASTRFNVSLGTYSDTKSPGLTNRIVQYNNEAKQKQLLTHQPKYGSPGLFPVVHFFKKDVPTASPQPRKVTVRIASPDTSWYNSPEFGTKKVESKSSNSQNGPSVAQTITDTETRSVLDALKEISRKRIHTTPDFETEQDVCKRQKRTEKLPSSLESTKRSREEDSPVSDSQNKNVIQQTAKKICVVDMLAASYTSSQLYKEKMEKSLKKKAELEKAEKQKKVLNAATQTADPEQAKKATEEDSRMEVEQNTKPFVIPLKKPTQKTDDNTEKPPEQLRNALIFDEGRLEIYRKNRLTTFLCALTGQKPVFLKYEKPQPSPDVELAPEIDTPTTSPPKLVSILSPQNKPKHDKHVTFNLPPENNEDIIQPVSSNGGTNSANNTLISSTVSTPVRNSANLIITSTETPKGALTAPTVTKLDFGKVNPHTEQENISNLPEISFTQNDGSNTHTKSPSKCGLPVMQSQTNLSTTPSTLSFTFGNQNTATTTSVSSLNTASSEAFPMFNSSTTSTSPKTGGFKFDLTKSPSELSVAGSGVSSASSINQNIPSFGLSTVGQIPELVLRSDSARTQIRYLLVHKLRLRLILSDQIQLILVLHQLHLQPPQMHLGLNQNNSSVVNHLY</sequence>
<feature type="transmembrane region" description="Helical" evidence="2">
    <location>
        <begin position="7"/>
        <end position="37"/>
    </location>
</feature>
<keyword evidence="2" id="KW-0812">Transmembrane</keyword>
<proteinExistence type="predicted"/>
<gene>
    <name evidence="3" type="ORF">QE152_g10826</name>
</gene>
<feature type="region of interest" description="Disordered" evidence="1">
    <location>
        <begin position="298"/>
        <end position="342"/>
    </location>
</feature>
<organism evidence="3 4">
    <name type="scientific">Popillia japonica</name>
    <name type="common">Japanese beetle</name>
    <dbReference type="NCBI Taxonomy" id="7064"/>
    <lineage>
        <taxon>Eukaryota</taxon>
        <taxon>Metazoa</taxon>
        <taxon>Ecdysozoa</taxon>
        <taxon>Arthropoda</taxon>
        <taxon>Hexapoda</taxon>
        <taxon>Insecta</taxon>
        <taxon>Pterygota</taxon>
        <taxon>Neoptera</taxon>
        <taxon>Endopterygota</taxon>
        <taxon>Coleoptera</taxon>
        <taxon>Polyphaga</taxon>
        <taxon>Scarabaeiformia</taxon>
        <taxon>Scarabaeidae</taxon>
        <taxon>Rutelinae</taxon>
        <taxon>Popillia</taxon>
    </lineage>
</organism>
<dbReference type="AlphaFoldDB" id="A0AAW1LPE0"/>
<evidence type="ECO:0000313" key="4">
    <source>
        <dbReference type="Proteomes" id="UP001458880"/>
    </source>
</evidence>
<keyword evidence="2" id="KW-0472">Membrane</keyword>
<evidence type="ECO:0000313" key="3">
    <source>
        <dbReference type="EMBL" id="KAK9737314.1"/>
    </source>
</evidence>
<feature type="compositionally biased region" description="Polar residues" evidence="1">
    <location>
        <begin position="262"/>
        <end position="278"/>
    </location>
</feature>
<dbReference type="EMBL" id="JASPKY010000101">
    <property type="protein sequence ID" value="KAK9737314.1"/>
    <property type="molecule type" value="Genomic_DNA"/>
</dbReference>
<accession>A0AAW1LPE0</accession>
<protein>
    <submittedName>
        <fullName evidence="3">Uncharacterized protein</fullName>
    </submittedName>
</protein>
<feature type="region of interest" description="Disordered" evidence="1">
    <location>
        <begin position="393"/>
        <end position="416"/>
    </location>
</feature>
<comment type="caution">
    <text evidence="3">The sequence shown here is derived from an EMBL/GenBank/DDBJ whole genome shotgun (WGS) entry which is preliminary data.</text>
</comment>